<evidence type="ECO:0000313" key="1">
    <source>
        <dbReference type="Ensembl" id="ENSPCLP00000005145.1"/>
    </source>
</evidence>
<dbReference type="Proteomes" id="UP000472261">
    <property type="component" value="Unplaced"/>
</dbReference>
<protein>
    <submittedName>
        <fullName evidence="1">Uncharacterized protein</fullName>
    </submittedName>
</protein>
<evidence type="ECO:0000313" key="2">
    <source>
        <dbReference type="Proteomes" id="UP000472261"/>
    </source>
</evidence>
<organism evidence="1 2">
    <name type="scientific">Phasianus colchicus</name>
    <name type="common">Common pheasant</name>
    <dbReference type="NCBI Taxonomy" id="9054"/>
    <lineage>
        <taxon>Eukaryota</taxon>
        <taxon>Metazoa</taxon>
        <taxon>Chordata</taxon>
        <taxon>Craniata</taxon>
        <taxon>Vertebrata</taxon>
        <taxon>Euteleostomi</taxon>
        <taxon>Archelosauria</taxon>
        <taxon>Archosauria</taxon>
        <taxon>Dinosauria</taxon>
        <taxon>Saurischia</taxon>
        <taxon>Theropoda</taxon>
        <taxon>Coelurosauria</taxon>
        <taxon>Aves</taxon>
        <taxon>Neognathae</taxon>
        <taxon>Galloanserae</taxon>
        <taxon>Galliformes</taxon>
        <taxon>Phasianidae</taxon>
        <taxon>Phasianinae</taxon>
        <taxon>Phasianus</taxon>
    </lineage>
</organism>
<dbReference type="Ensembl" id="ENSPCLT00000007196.1">
    <property type="protein sequence ID" value="ENSPCLP00000005145.1"/>
    <property type="gene ID" value="ENSPCLG00000004401.1"/>
</dbReference>
<name>A0A669PCN5_PHACC</name>
<proteinExistence type="predicted"/>
<dbReference type="AlphaFoldDB" id="A0A669PCN5"/>
<keyword evidence="2" id="KW-1185">Reference proteome</keyword>
<sequence length="127" mass="14706">MVILQRFMETSRTAIYRFTFYSHMHCLDVYFLPCPIISCWYHLQKVNSAEDRLVQVVLCSAVGQGSAWRSGMDSAALLRYLLGFHSPSCFLDRRAGQDNRVPFETTMAFPVGRVRLWKLLRSVHEIS</sequence>
<accession>A0A669PCN5</accession>
<reference evidence="1" key="1">
    <citation type="submission" date="2025-08" db="UniProtKB">
        <authorList>
            <consortium name="Ensembl"/>
        </authorList>
    </citation>
    <scope>IDENTIFICATION</scope>
</reference>
<reference evidence="1" key="2">
    <citation type="submission" date="2025-09" db="UniProtKB">
        <authorList>
            <consortium name="Ensembl"/>
        </authorList>
    </citation>
    <scope>IDENTIFICATION</scope>
</reference>